<feature type="transmembrane region" description="Helical" evidence="1">
    <location>
        <begin position="21"/>
        <end position="39"/>
    </location>
</feature>
<name>A0A6I8M2T3_9PSEU</name>
<dbReference type="Proteomes" id="UP000399805">
    <property type="component" value="Unassembled WGS sequence"/>
</dbReference>
<evidence type="ECO:0000256" key="1">
    <source>
        <dbReference type="SAM" id="Phobius"/>
    </source>
</evidence>
<sequence length="208" mass="21773">MPDAPVRRPAGARVARVSRSLRGFLVAVPGLLLAGFGTVHPAQLDAATAPWWTTLHIILLPVFPLLAVAQWFLLREAPPWLRWPGWVAAFGYAAFYGGLDAVAGIAGGTVVHAQHGATPVVGAVFTAGDLVGHIGAACFLVASALIVVAATLRAGWWAVPGGVVLLPASVSFLDSHIFWPRGVLTMLAVAVGMSWLFFAGERSAEPRA</sequence>
<keyword evidence="1" id="KW-0812">Transmembrane</keyword>
<protein>
    <submittedName>
        <fullName evidence="2">Putative membrane protein</fullName>
    </submittedName>
</protein>
<feature type="transmembrane region" description="Helical" evidence="1">
    <location>
        <begin position="51"/>
        <end position="74"/>
    </location>
</feature>
<evidence type="ECO:0000313" key="3">
    <source>
        <dbReference type="Proteomes" id="UP000399805"/>
    </source>
</evidence>
<dbReference type="AlphaFoldDB" id="A0A6I8M2T3"/>
<gene>
    <name evidence="2" type="ORF">AA23TX_07286</name>
</gene>
<keyword evidence="3" id="KW-1185">Reference proteome</keyword>
<accession>A0A6I8M2T3</accession>
<feature type="transmembrane region" description="Helical" evidence="1">
    <location>
        <begin position="86"/>
        <end position="110"/>
    </location>
</feature>
<reference evidence="2 3" key="1">
    <citation type="submission" date="2019-09" db="EMBL/GenBank/DDBJ databases">
        <authorList>
            <person name="Leyn A S."/>
        </authorList>
    </citation>
    <scope>NUCLEOTIDE SEQUENCE [LARGE SCALE GENOMIC DNA]</scope>
    <source>
        <strain evidence="2">AA231_1</strain>
    </source>
</reference>
<feature type="transmembrane region" description="Helical" evidence="1">
    <location>
        <begin position="179"/>
        <end position="198"/>
    </location>
</feature>
<organism evidence="2 3">
    <name type="scientific">Amycolatopsis camponoti</name>
    <dbReference type="NCBI Taxonomy" id="2606593"/>
    <lineage>
        <taxon>Bacteria</taxon>
        <taxon>Bacillati</taxon>
        <taxon>Actinomycetota</taxon>
        <taxon>Actinomycetes</taxon>
        <taxon>Pseudonocardiales</taxon>
        <taxon>Pseudonocardiaceae</taxon>
        <taxon>Amycolatopsis</taxon>
    </lineage>
</organism>
<proteinExistence type="predicted"/>
<keyword evidence="1" id="KW-1133">Transmembrane helix</keyword>
<evidence type="ECO:0000313" key="2">
    <source>
        <dbReference type="EMBL" id="VVJ22275.1"/>
    </source>
</evidence>
<feature type="transmembrane region" description="Helical" evidence="1">
    <location>
        <begin position="156"/>
        <end position="173"/>
    </location>
</feature>
<feature type="transmembrane region" description="Helical" evidence="1">
    <location>
        <begin position="130"/>
        <end position="149"/>
    </location>
</feature>
<dbReference type="EMBL" id="CABVGP010000002">
    <property type="protein sequence ID" value="VVJ22275.1"/>
    <property type="molecule type" value="Genomic_DNA"/>
</dbReference>
<keyword evidence="1" id="KW-0472">Membrane</keyword>